<dbReference type="Proteomes" id="UP001055879">
    <property type="component" value="Linkage Group LG06"/>
</dbReference>
<evidence type="ECO:0000313" key="2">
    <source>
        <dbReference type="Proteomes" id="UP001055879"/>
    </source>
</evidence>
<reference evidence="1 2" key="2">
    <citation type="journal article" date="2022" name="Mol. Ecol. Resour.">
        <title>The genomes of chicory, endive, great burdock and yacon provide insights into Asteraceae paleo-polyploidization history and plant inulin production.</title>
        <authorList>
            <person name="Fan W."/>
            <person name="Wang S."/>
            <person name="Wang H."/>
            <person name="Wang A."/>
            <person name="Jiang F."/>
            <person name="Liu H."/>
            <person name="Zhao H."/>
            <person name="Xu D."/>
            <person name="Zhang Y."/>
        </authorList>
    </citation>
    <scope>NUCLEOTIDE SEQUENCE [LARGE SCALE GENOMIC DNA]</scope>
    <source>
        <strain evidence="2">cv. Niubang</strain>
    </source>
</reference>
<organism evidence="1 2">
    <name type="scientific">Arctium lappa</name>
    <name type="common">Greater burdock</name>
    <name type="synonym">Lappa major</name>
    <dbReference type="NCBI Taxonomy" id="4217"/>
    <lineage>
        <taxon>Eukaryota</taxon>
        <taxon>Viridiplantae</taxon>
        <taxon>Streptophyta</taxon>
        <taxon>Embryophyta</taxon>
        <taxon>Tracheophyta</taxon>
        <taxon>Spermatophyta</taxon>
        <taxon>Magnoliopsida</taxon>
        <taxon>eudicotyledons</taxon>
        <taxon>Gunneridae</taxon>
        <taxon>Pentapetalae</taxon>
        <taxon>asterids</taxon>
        <taxon>campanulids</taxon>
        <taxon>Asterales</taxon>
        <taxon>Asteraceae</taxon>
        <taxon>Carduoideae</taxon>
        <taxon>Cardueae</taxon>
        <taxon>Arctiinae</taxon>
        <taxon>Arctium</taxon>
    </lineage>
</organism>
<gene>
    <name evidence="1" type="ORF">L6452_19075</name>
</gene>
<dbReference type="EMBL" id="CM042052">
    <property type="protein sequence ID" value="KAI3718213.1"/>
    <property type="molecule type" value="Genomic_DNA"/>
</dbReference>
<evidence type="ECO:0000313" key="1">
    <source>
        <dbReference type="EMBL" id="KAI3718213.1"/>
    </source>
</evidence>
<reference evidence="2" key="1">
    <citation type="journal article" date="2022" name="Mol. Ecol. Resour.">
        <title>The genomes of chicory, endive, great burdock and yacon provide insights into Asteraceae palaeo-polyploidization history and plant inulin production.</title>
        <authorList>
            <person name="Fan W."/>
            <person name="Wang S."/>
            <person name="Wang H."/>
            <person name="Wang A."/>
            <person name="Jiang F."/>
            <person name="Liu H."/>
            <person name="Zhao H."/>
            <person name="Xu D."/>
            <person name="Zhang Y."/>
        </authorList>
    </citation>
    <scope>NUCLEOTIDE SEQUENCE [LARGE SCALE GENOMIC DNA]</scope>
    <source>
        <strain evidence="2">cv. Niubang</strain>
    </source>
</reference>
<protein>
    <submittedName>
        <fullName evidence="1">Uncharacterized protein</fullName>
    </submittedName>
</protein>
<name>A0ACB9B7Y8_ARCLA</name>
<sequence length="135" mass="13459">MLASILTLGCNSGIGAEVSAGGTLKALGISLGSSKLTNFSSSEEMLASILTLGCNSGIGAEVSAGGHAFCKGSTLTSRGLDILTTSLAIMAAISVGLGEFFYTCSSTIIGSSTMGAWVFLNLLIFLCKGCSADVS</sequence>
<comment type="caution">
    <text evidence="1">The sequence shown here is derived from an EMBL/GenBank/DDBJ whole genome shotgun (WGS) entry which is preliminary data.</text>
</comment>
<proteinExistence type="predicted"/>
<keyword evidence="2" id="KW-1185">Reference proteome</keyword>
<accession>A0ACB9B7Y8</accession>